<comment type="caution">
    <text evidence="1">The sequence shown here is derived from an EMBL/GenBank/DDBJ whole genome shotgun (WGS) entry which is preliminary data.</text>
</comment>
<reference evidence="1" key="1">
    <citation type="submission" date="2019-10" db="EMBL/GenBank/DDBJ databases">
        <authorList>
            <consortium name="DOE Joint Genome Institute"/>
            <person name="Kuo A."/>
            <person name="Miyauchi S."/>
            <person name="Kiss E."/>
            <person name="Drula E."/>
            <person name="Kohler A."/>
            <person name="Sanchez-Garcia M."/>
            <person name="Andreopoulos B."/>
            <person name="Barry K.W."/>
            <person name="Bonito G."/>
            <person name="Buee M."/>
            <person name="Carver A."/>
            <person name="Chen C."/>
            <person name="Cichocki N."/>
            <person name="Clum A."/>
            <person name="Culley D."/>
            <person name="Crous P.W."/>
            <person name="Fauchery L."/>
            <person name="Girlanda M."/>
            <person name="Hayes R."/>
            <person name="Keri Z."/>
            <person name="Labutti K."/>
            <person name="Lipzen A."/>
            <person name="Lombard V."/>
            <person name="Magnuson J."/>
            <person name="Maillard F."/>
            <person name="Morin E."/>
            <person name="Murat C."/>
            <person name="Nolan M."/>
            <person name="Ohm R."/>
            <person name="Pangilinan J."/>
            <person name="Pereira M."/>
            <person name="Perotto S."/>
            <person name="Peter M."/>
            <person name="Riley R."/>
            <person name="Sitrit Y."/>
            <person name="Stielow B."/>
            <person name="Szollosi G."/>
            <person name="Zifcakova L."/>
            <person name="Stursova M."/>
            <person name="Spatafora J.W."/>
            <person name="Tedersoo L."/>
            <person name="Vaario L.-M."/>
            <person name="Yamada A."/>
            <person name="Yan M."/>
            <person name="Wang P."/>
            <person name="Xu J."/>
            <person name="Bruns T."/>
            <person name="Baldrian P."/>
            <person name="Vilgalys R."/>
            <person name="Henrissat B."/>
            <person name="Grigoriev I.V."/>
            <person name="Hibbett D."/>
            <person name="Nagy L.G."/>
            <person name="Martin F.M."/>
        </authorList>
    </citation>
    <scope>NUCLEOTIDE SEQUENCE</scope>
    <source>
        <strain evidence="1">P2</strain>
    </source>
</reference>
<accession>A0ACB6ZJ79</accession>
<name>A0ACB6ZJ79_THEGA</name>
<keyword evidence="1" id="KW-0396">Initiation factor</keyword>
<proteinExistence type="predicted"/>
<dbReference type="EMBL" id="MU117994">
    <property type="protein sequence ID" value="KAF9649731.1"/>
    <property type="molecule type" value="Genomic_DNA"/>
</dbReference>
<reference evidence="1" key="2">
    <citation type="journal article" date="2020" name="Nat. Commun.">
        <title>Large-scale genome sequencing of mycorrhizal fungi provides insights into the early evolution of symbiotic traits.</title>
        <authorList>
            <person name="Miyauchi S."/>
            <person name="Kiss E."/>
            <person name="Kuo A."/>
            <person name="Drula E."/>
            <person name="Kohler A."/>
            <person name="Sanchez-Garcia M."/>
            <person name="Morin E."/>
            <person name="Andreopoulos B."/>
            <person name="Barry K.W."/>
            <person name="Bonito G."/>
            <person name="Buee M."/>
            <person name="Carver A."/>
            <person name="Chen C."/>
            <person name="Cichocki N."/>
            <person name="Clum A."/>
            <person name="Culley D."/>
            <person name="Crous P.W."/>
            <person name="Fauchery L."/>
            <person name="Girlanda M."/>
            <person name="Hayes R.D."/>
            <person name="Keri Z."/>
            <person name="LaButti K."/>
            <person name="Lipzen A."/>
            <person name="Lombard V."/>
            <person name="Magnuson J."/>
            <person name="Maillard F."/>
            <person name="Murat C."/>
            <person name="Nolan M."/>
            <person name="Ohm R.A."/>
            <person name="Pangilinan J."/>
            <person name="Pereira M.F."/>
            <person name="Perotto S."/>
            <person name="Peter M."/>
            <person name="Pfister S."/>
            <person name="Riley R."/>
            <person name="Sitrit Y."/>
            <person name="Stielow J.B."/>
            <person name="Szollosi G."/>
            <person name="Zifcakova L."/>
            <person name="Stursova M."/>
            <person name="Spatafora J.W."/>
            <person name="Tedersoo L."/>
            <person name="Vaario L.M."/>
            <person name="Yamada A."/>
            <person name="Yan M."/>
            <person name="Wang P."/>
            <person name="Xu J."/>
            <person name="Bruns T."/>
            <person name="Baldrian P."/>
            <person name="Vilgalys R."/>
            <person name="Dunand C."/>
            <person name="Henrissat B."/>
            <person name="Grigoriev I.V."/>
            <person name="Hibbett D."/>
            <person name="Nagy L.G."/>
            <person name="Martin F.M."/>
        </authorList>
    </citation>
    <scope>NUCLEOTIDE SEQUENCE</scope>
    <source>
        <strain evidence="1">P2</strain>
    </source>
</reference>
<protein>
    <submittedName>
        <fullName evidence="1">Eukaryotic translation initiation factor SUI1 family protein</fullName>
    </submittedName>
</protein>
<sequence length="597" mass="65515">MFKKPFAEFKTSAPLRTSDRKKLRQRVIQDFSLSPETGELLVPEGLLSVKYTSHSRIPGVAYLSSNGVPLWFTTGKGSDHLIPTLYTLWKHPDLLPFLSTPSAVIPALANGADLMAPGVVQHSPSLSVGQLACVTQYHPAVNGAPQIGPALAVGHMALTSDQIRRVGKGKAVTIVHTWKDHLWEMGRKEDLPAPRVTELNQKAESEVGGEHSHGDNPNTSTRTTPEGPGEGPSRPQDGPLPMTPKEEINPLSQQEVSDILRLALLQSIATTLSKLPASSFPISPSVFSDTYLLPYRPFKEVSTTSTPIDIKHSGYKSLTAFLKASAKEGLIKVKETKGEVVVTGVSPSHPSVNGHTNHVTVKDMEEKKERKEEREHQEEQKAKGKARELQITLLWKPHMGNVAFFREAGRESGDLFTQVEIRSIVNGYVTAKQVLNPQDQAYVNVTEDPILFDALSDLKASERKQLQKTEFLRRNEVADKITKNMQPWYEIAGEGRGPVVKKGELKQISIVVKTRQGHRATTCVTGFENFQVEADDLAEELRKACASSTSVNPLPGKAAGQEVMVQGKQLKAVTDLLITKGVPKQWIEAKDTTTGKK</sequence>
<evidence type="ECO:0000313" key="1">
    <source>
        <dbReference type="EMBL" id="KAF9649731.1"/>
    </source>
</evidence>
<keyword evidence="1" id="KW-0648">Protein biosynthesis</keyword>
<organism evidence="1 2">
    <name type="scientific">Thelephora ganbajun</name>
    <name type="common">Ganba fungus</name>
    <dbReference type="NCBI Taxonomy" id="370292"/>
    <lineage>
        <taxon>Eukaryota</taxon>
        <taxon>Fungi</taxon>
        <taxon>Dikarya</taxon>
        <taxon>Basidiomycota</taxon>
        <taxon>Agaricomycotina</taxon>
        <taxon>Agaricomycetes</taxon>
        <taxon>Thelephorales</taxon>
        <taxon>Thelephoraceae</taxon>
        <taxon>Thelephora</taxon>
    </lineage>
</organism>
<evidence type="ECO:0000313" key="2">
    <source>
        <dbReference type="Proteomes" id="UP000886501"/>
    </source>
</evidence>
<dbReference type="Proteomes" id="UP000886501">
    <property type="component" value="Unassembled WGS sequence"/>
</dbReference>
<gene>
    <name evidence="1" type="ORF">BDM02DRAFT_3186081</name>
</gene>
<keyword evidence="2" id="KW-1185">Reference proteome</keyword>